<dbReference type="EMBL" id="LS991949">
    <property type="protein sequence ID" value="SYV90312.1"/>
    <property type="molecule type" value="Genomic_DNA"/>
</dbReference>
<proteinExistence type="predicted"/>
<accession>A0A3B0P026</accession>
<dbReference type="KEGG" id="mala:NCTC10135_00833"/>
<evidence type="ECO:0000313" key="1">
    <source>
        <dbReference type="EMBL" id="SYV90312.1"/>
    </source>
</evidence>
<gene>
    <name evidence="1" type="ORF">NCTC10135_00833</name>
</gene>
<organism evidence="1 2">
    <name type="scientific">Metamycoplasma alkalescens</name>
    <dbReference type="NCBI Taxonomy" id="45363"/>
    <lineage>
        <taxon>Bacteria</taxon>
        <taxon>Bacillati</taxon>
        <taxon>Mycoplasmatota</taxon>
        <taxon>Mycoplasmoidales</taxon>
        <taxon>Metamycoplasmataceae</taxon>
        <taxon>Metamycoplasma</taxon>
    </lineage>
</organism>
<reference evidence="2" key="1">
    <citation type="submission" date="2018-06" db="EMBL/GenBank/DDBJ databases">
        <authorList>
            <consortium name="Pathogen Informatics"/>
        </authorList>
    </citation>
    <scope>NUCLEOTIDE SEQUENCE [LARGE SCALE GENOMIC DNA]</scope>
    <source>
        <strain evidence="2">NCTC10135</strain>
    </source>
</reference>
<feature type="non-terminal residue" evidence="1">
    <location>
        <position position="85"/>
    </location>
</feature>
<evidence type="ECO:0000313" key="2">
    <source>
        <dbReference type="Proteomes" id="UP000259864"/>
    </source>
</evidence>
<protein>
    <submittedName>
        <fullName evidence="1">Uncharacterized protein</fullName>
    </submittedName>
</protein>
<dbReference type="AlphaFoldDB" id="A0A3B0P026"/>
<sequence>MKNNFNAKLLEYEYDENNNSLILGRDSKGTVVNSFKLDDKHKGKFKLLGKIFDDDKNYSLVLDENSISNETISGDGLLNKNDADW</sequence>
<dbReference type="Proteomes" id="UP000259864">
    <property type="component" value="Chromosome 1"/>
</dbReference>
<name>A0A3B0P026_9BACT</name>